<accession>A0A1T4KI63</accession>
<sequence>MTKEFKITKEQAIEARKYMKATNVKRIYRRLEVIALRGEGKKNKEVVEITGFSNKYVPQIVSMFMKEGFDKLLKDGRVGGNSRKVSKEDEEKFFEQYKEKANKGQLITAREMRVDFHTF</sequence>
<name>A0A1T4KI63_9ENTE</name>
<dbReference type="SUPFAM" id="SSF46689">
    <property type="entry name" value="Homeodomain-like"/>
    <property type="match status" value="1"/>
</dbReference>
<keyword evidence="2" id="KW-1185">Reference proteome</keyword>
<dbReference type="AlphaFoldDB" id="A0A1T4KI63"/>
<dbReference type="RefSeq" id="WP_078806237.1">
    <property type="nucleotide sequence ID" value="NZ_FUXI01000002.1"/>
</dbReference>
<protein>
    <recommendedName>
        <fullName evidence="3">Winged helix-turn helix</fullName>
    </recommendedName>
</protein>
<dbReference type="Proteomes" id="UP000190328">
    <property type="component" value="Unassembled WGS sequence"/>
</dbReference>
<organism evidence="1 2">
    <name type="scientific">Pilibacter termitis</name>
    <dbReference type="NCBI Taxonomy" id="263852"/>
    <lineage>
        <taxon>Bacteria</taxon>
        <taxon>Bacillati</taxon>
        <taxon>Bacillota</taxon>
        <taxon>Bacilli</taxon>
        <taxon>Lactobacillales</taxon>
        <taxon>Enterococcaceae</taxon>
        <taxon>Pilibacter</taxon>
    </lineage>
</organism>
<evidence type="ECO:0008006" key="3">
    <source>
        <dbReference type="Google" id="ProtNLM"/>
    </source>
</evidence>
<evidence type="ECO:0000313" key="2">
    <source>
        <dbReference type="Proteomes" id="UP000190328"/>
    </source>
</evidence>
<proteinExistence type="predicted"/>
<dbReference type="EMBL" id="FUXI01000002">
    <property type="protein sequence ID" value="SJZ42033.1"/>
    <property type="molecule type" value="Genomic_DNA"/>
</dbReference>
<dbReference type="InterPro" id="IPR009057">
    <property type="entry name" value="Homeodomain-like_sf"/>
</dbReference>
<reference evidence="1 2" key="1">
    <citation type="submission" date="2017-02" db="EMBL/GenBank/DDBJ databases">
        <authorList>
            <person name="Peterson S.W."/>
        </authorList>
    </citation>
    <scope>NUCLEOTIDE SEQUENCE [LARGE SCALE GENOMIC DNA]</scope>
    <source>
        <strain evidence="1 2">ATCC BAA-1030</strain>
    </source>
</reference>
<evidence type="ECO:0000313" key="1">
    <source>
        <dbReference type="EMBL" id="SJZ42033.1"/>
    </source>
</evidence>
<gene>
    <name evidence="1" type="ORF">SAMN02745116_00268</name>
</gene>